<dbReference type="RefSeq" id="WP_194111130.1">
    <property type="nucleotide sequence ID" value="NZ_JADFFL010000003.1"/>
</dbReference>
<protein>
    <submittedName>
        <fullName evidence="1">YtxH domain-containing protein</fullName>
    </submittedName>
</protein>
<name>A0A929PX18_9SPHI</name>
<dbReference type="AlphaFoldDB" id="A0A929PX18"/>
<accession>A0A929PX18</accession>
<sequence length="75" mass="8019">MGLLRTALIGAAVAYGINHITKKRENGTSILDDLREQAPGWAEKAKNYAQQTVGDVKAQAAAATATDNYNNTPPY</sequence>
<dbReference type="EMBL" id="JADFFL010000003">
    <property type="protein sequence ID" value="MBE9661925.1"/>
    <property type="molecule type" value="Genomic_DNA"/>
</dbReference>
<comment type="caution">
    <text evidence="1">The sequence shown here is derived from an EMBL/GenBank/DDBJ whole genome shotgun (WGS) entry which is preliminary data.</text>
</comment>
<dbReference type="Proteomes" id="UP000622475">
    <property type="component" value="Unassembled WGS sequence"/>
</dbReference>
<organism evidence="1 2">
    <name type="scientific">Mucilaginibacter myungsuensis</name>
    <dbReference type="NCBI Taxonomy" id="649104"/>
    <lineage>
        <taxon>Bacteria</taxon>
        <taxon>Pseudomonadati</taxon>
        <taxon>Bacteroidota</taxon>
        <taxon>Sphingobacteriia</taxon>
        <taxon>Sphingobacteriales</taxon>
        <taxon>Sphingobacteriaceae</taxon>
        <taxon>Mucilaginibacter</taxon>
    </lineage>
</organism>
<keyword evidence="2" id="KW-1185">Reference proteome</keyword>
<gene>
    <name evidence="1" type="ORF">IRJ16_08505</name>
</gene>
<reference evidence="1" key="1">
    <citation type="submission" date="2020-10" db="EMBL/GenBank/DDBJ databases">
        <title>Mucilaginibacter mali sp. nov., isolated from rhizosphere soil of apple orchard.</title>
        <authorList>
            <person name="Lee J.-S."/>
            <person name="Kim H.S."/>
            <person name="Kim J.-S."/>
        </authorList>
    </citation>
    <scope>NUCLEOTIDE SEQUENCE</scope>
    <source>
        <strain evidence="1">KCTC 22746</strain>
    </source>
</reference>
<evidence type="ECO:0000313" key="1">
    <source>
        <dbReference type="EMBL" id="MBE9661925.1"/>
    </source>
</evidence>
<proteinExistence type="predicted"/>
<evidence type="ECO:0000313" key="2">
    <source>
        <dbReference type="Proteomes" id="UP000622475"/>
    </source>
</evidence>